<protein>
    <submittedName>
        <fullName evidence="2">Uncharacterized protein</fullName>
    </submittedName>
</protein>
<dbReference type="EMBL" id="KN714685">
    <property type="protein sequence ID" value="KUI56032.1"/>
    <property type="molecule type" value="Genomic_DNA"/>
</dbReference>
<evidence type="ECO:0000313" key="3">
    <source>
        <dbReference type="Proteomes" id="UP000078576"/>
    </source>
</evidence>
<feature type="compositionally biased region" description="Basic and acidic residues" evidence="1">
    <location>
        <begin position="198"/>
        <end position="217"/>
    </location>
</feature>
<keyword evidence="3" id="KW-1185">Reference proteome</keyword>
<feature type="region of interest" description="Disordered" evidence="1">
    <location>
        <begin position="1"/>
        <end position="27"/>
    </location>
</feature>
<feature type="compositionally biased region" description="Basic and acidic residues" evidence="1">
    <location>
        <begin position="234"/>
        <end position="247"/>
    </location>
</feature>
<evidence type="ECO:0000256" key="1">
    <source>
        <dbReference type="SAM" id="MobiDB-lite"/>
    </source>
</evidence>
<evidence type="ECO:0000313" key="2">
    <source>
        <dbReference type="EMBL" id="KUI56032.1"/>
    </source>
</evidence>
<sequence length="342" mass="38025">MPRIIAIGGDALSGKSKQRGGSNDWAYAPTGWNNSPWRYGSPGGNGGYPNIGPSGTIEEIGENTTAPAPTATLPIATGILTSDQDVQHDHYHNHYHNHRRRHSDLYGEIYEGLRDRERRDGFLGLMDRERDREMDRHIINQDALTAREARTLALLDRERDRDRGNTTVMDLLDRELNRRRGMRPGKDADSRDDDSEAEGERGQGLRREIEALRRDLSRMTTCQEGKTAKKSKGKREGSDGGGDRGRGEASQSPARGQTSAAVGNNNITFCGRTDTDDQDSEEDVGQEDEDSDDGHGSGDDDENFPSDWAKTGRRLVGKMYEQGVAHYGGKECRPSLRTELRK</sequence>
<feature type="compositionally biased region" description="Basic and acidic residues" evidence="1">
    <location>
        <begin position="171"/>
        <end position="189"/>
    </location>
</feature>
<feature type="region of interest" description="Disordered" evidence="1">
    <location>
        <begin position="166"/>
        <end position="310"/>
    </location>
</feature>
<feature type="compositionally biased region" description="Acidic residues" evidence="1">
    <location>
        <begin position="276"/>
        <end position="292"/>
    </location>
</feature>
<gene>
    <name evidence="2" type="ORF">VP1G_03437</name>
</gene>
<organism evidence="2 3">
    <name type="scientific">Cytospora mali</name>
    <name type="common">Apple Valsa canker fungus</name>
    <name type="synonym">Valsa mali</name>
    <dbReference type="NCBI Taxonomy" id="578113"/>
    <lineage>
        <taxon>Eukaryota</taxon>
        <taxon>Fungi</taxon>
        <taxon>Dikarya</taxon>
        <taxon>Ascomycota</taxon>
        <taxon>Pezizomycotina</taxon>
        <taxon>Sordariomycetes</taxon>
        <taxon>Sordariomycetidae</taxon>
        <taxon>Diaporthales</taxon>
        <taxon>Cytosporaceae</taxon>
        <taxon>Cytospora</taxon>
    </lineage>
</organism>
<accession>A0A194UWD5</accession>
<name>A0A194UWD5_CYTMA</name>
<dbReference type="Proteomes" id="UP000078576">
    <property type="component" value="Unassembled WGS sequence"/>
</dbReference>
<feature type="compositionally biased region" description="Polar residues" evidence="1">
    <location>
        <begin position="249"/>
        <end position="268"/>
    </location>
</feature>
<reference evidence="3" key="1">
    <citation type="submission" date="2014-12" db="EMBL/GenBank/DDBJ databases">
        <title>Genome Sequence of Valsa Canker Pathogens Uncovers a Specific Adaption of Colonization on Woody Bark.</title>
        <authorList>
            <person name="Yin Z."/>
            <person name="Liu H."/>
            <person name="Gao X."/>
            <person name="Li Z."/>
            <person name="Song N."/>
            <person name="Ke X."/>
            <person name="Dai Q."/>
            <person name="Wu Y."/>
            <person name="Sun Y."/>
            <person name="Xu J.-R."/>
            <person name="Kang Z.K."/>
            <person name="Wang L."/>
            <person name="Huang L."/>
        </authorList>
    </citation>
    <scope>NUCLEOTIDE SEQUENCE [LARGE SCALE GENOMIC DNA]</scope>
    <source>
        <strain evidence="3">SXYL134</strain>
    </source>
</reference>
<dbReference type="AlphaFoldDB" id="A0A194UWD5"/>
<proteinExistence type="predicted"/>